<evidence type="ECO:0000313" key="1">
    <source>
        <dbReference type="EMBL" id="CAG8567499.1"/>
    </source>
</evidence>
<evidence type="ECO:0000313" key="2">
    <source>
        <dbReference type="Proteomes" id="UP000789702"/>
    </source>
</evidence>
<proteinExistence type="predicted"/>
<gene>
    <name evidence="1" type="ORF">DHETER_LOCUS5916</name>
</gene>
<dbReference type="EMBL" id="CAJVPU010006990">
    <property type="protein sequence ID" value="CAG8567499.1"/>
    <property type="molecule type" value="Genomic_DNA"/>
</dbReference>
<dbReference type="Proteomes" id="UP000789702">
    <property type="component" value="Unassembled WGS sequence"/>
</dbReference>
<comment type="caution">
    <text evidence="1">The sequence shown here is derived from an EMBL/GenBank/DDBJ whole genome shotgun (WGS) entry which is preliminary data.</text>
</comment>
<accession>A0ACA9M8R8</accession>
<reference evidence="1" key="1">
    <citation type="submission" date="2021-06" db="EMBL/GenBank/DDBJ databases">
        <authorList>
            <person name="Kallberg Y."/>
            <person name="Tangrot J."/>
            <person name="Rosling A."/>
        </authorList>
    </citation>
    <scope>NUCLEOTIDE SEQUENCE</scope>
    <source>
        <strain evidence="1">IL203A</strain>
    </source>
</reference>
<keyword evidence="2" id="KW-1185">Reference proteome</keyword>
<protein>
    <submittedName>
        <fullName evidence="1">13405_t:CDS:1</fullName>
    </submittedName>
</protein>
<name>A0ACA9M8R8_9GLOM</name>
<feature type="non-terminal residue" evidence="1">
    <location>
        <position position="1"/>
    </location>
</feature>
<sequence>LDLGIVDELEEHYKMLRPGQEPRSESAVELNQAGLSSTPATSQVQPDPKNMPETAFVIAFCVKFMEALNKIYFWPEELDEALSSNEESPLLEKLHRLFMRNLLNLKALPEKRHWMKKLSDIISDKIENQEDFYLDHNPLKRVNDNYYALGVRDKVMILQYLVSWQLVGSNKIRELIQEQHKGVSEEEIKPLEVEVLGEDTKESKYYYLGIGARIYRETLVHESENSSLPHIKWEAISTTIDDLKNFASNRDEIDPSRSEKEKLLYTKIVNQVIPYLEEVAKDKDREMEEKKRKASERQAQKEVERIRQLKVIEQMHNNVEILPTRTRVRRPQATPTTVTNNSNIDVHDSQSIVNAAKDSSNTLKSEIRDNMNSSNKKDGEDISNTPAKESSHDTLDTYNNDSLDIPSANNNTNDKNILIKPRKNNKDKNSKPKKSSKDGSDEAKKGSNVRKNSKSAKKSAPIDTTIIESIPTTYANHSVSSHENIRPNQDVLTGDSSVVENATYEHHDHHDHELHEHGPHNLNNIVISEKRVFASDTTISSSSPSKTVVCIGNQSIDNVKANSPLKIVNKGRGRPRKDKNAARAPYTKGGRGRGRQRKSVTADISGQDLGINKKGVPGEITFSISNNEGVQPWDSASQVILNSTISTTTINDIIPNPSSDTGDKQLGVPPQNLNISGFNQSTNVTGNVTGIAIQTNVASSNIDDNSARSGEAIDNSQNINHSSKDNSITTVFNAPSIETIADEVRLKSSKMTLDNLLTYEPNSGALHSEFLSNGNQAFTPTTNIPQNKGTSEIDHSEHPLITKIASLITPVETDTEITKVVENNSVDNDESNESEEHNVSSDTNFWRTSVASLLNSEKIRDNNDIGLTVPNGSTDHLSVTRSSVNSNIQPEKLSIDTNIIDKQAAKRHQTRSTRPNSQAKIVESINTSNIETVDQSISDSKKRRQPSDDLWYERPLTRKQAKAAAMNDTRLIDTVNGTKRKQDDRQQNDELPERPQKRKRRFLTETDIDDSIGIFVAVDSKGNIDVINNREFLSQPPPEGDTEKHIYFQPGPVGFLKLDTSLKHSFFQEDEVFGETDSELSSCGSVSSIDTD</sequence>
<organism evidence="1 2">
    <name type="scientific">Dentiscutata heterogama</name>
    <dbReference type="NCBI Taxonomy" id="1316150"/>
    <lineage>
        <taxon>Eukaryota</taxon>
        <taxon>Fungi</taxon>
        <taxon>Fungi incertae sedis</taxon>
        <taxon>Mucoromycota</taxon>
        <taxon>Glomeromycotina</taxon>
        <taxon>Glomeromycetes</taxon>
        <taxon>Diversisporales</taxon>
        <taxon>Gigasporaceae</taxon>
        <taxon>Dentiscutata</taxon>
    </lineage>
</organism>